<dbReference type="Gene3D" id="3.40.250.10">
    <property type="entry name" value="Rhodanese-like domain"/>
    <property type="match status" value="1"/>
</dbReference>
<dbReference type="PANTHER" id="PTHR43031:SF17">
    <property type="entry name" value="SULFURTRANSFERASE YTWF-RELATED"/>
    <property type="match status" value="1"/>
</dbReference>
<dbReference type="PROSITE" id="PS00380">
    <property type="entry name" value="RHODANESE_1"/>
    <property type="match status" value="1"/>
</dbReference>
<dbReference type="PROSITE" id="PS50206">
    <property type="entry name" value="RHODANESE_3"/>
    <property type="match status" value="1"/>
</dbReference>
<reference evidence="2 3" key="1">
    <citation type="submission" date="2019-12" db="EMBL/GenBank/DDBJ databases">
        <title>Whole genome sequences of Lactococcus raffinolactis strains isolated from sewage.</title>
        <authorList>
            <person name="Ybazeta G."/>
            <person name="Ross M."/>
            <person name="Brabant-Kirwan D."/>
            <person name="Saleh M."/>
            <person name="Dillon J.A."/>
            <person name="Splinter K."/>
            <person name="Nokhbeh R."/>
        </authorList>
    </citation>
    <scope>NUCLEOTIDE SEQUENCE [LARGE SCALE GENOMIC DNA]</scope>
    <source>
        <strain evidence="2 3">Lr_19_5</strain>
    </source>
</reference>
<dbReference type="SMART" id="SM00450">
    <property type="entry name" value="RHOD"/>
    <property type="match status" value="1"/>
</dbReference>
<evidence type="ECO:0000313" key="3">
    <source>
        <dbReference type="Proteomes" id="UP000501945"/>
    </source>
</evidence>
<dbReference type="InterPro" id="IPR001763">
    <property type="entry name" value="Rhodanese-like_dom"/>
</dbReference>
<evidence type="ECO:0000313" key="2">
    <source>
        <dbReference type="EMBL" id="QIW53784.1"/>
    </source>
</evidence>
<dbReference type="Pfam" id="PF00581">
    <property type="entry name" value="Rhodanese"/>
    <property type="match status" value="1"/>
</dbReference>
<organism evidence="2 3">
    <name type="scientific">Pseudolactococcus raffinolactis</name>
    <dbReference type="NCBI Taxonomy" id="1366"/>
    <lineage>
        <taxon>Bacteria</taxon>
        <taxon>Bacillati</taxon>
        <taxon>Bacillota</taxon>
        <taxon>Bacilli</taxon>
        <taxon>Lactobacillales</taxon>
        <taxon>Streptococcaceae</taxon>
        <taxon>Pseudolactococcus</taxon>
    </lineage>
</organism>
<dbReference type="Proteomes" id="UP000501945">
    <property type="component" value="Chromosome"/>
</dbReference>
<name>A0A6H0UEC3_9LACT</name>
<dbReference type="CDD" id="cd00158">
    <property type="entry name" value="RHOD"/>
    <property type="match status" value="1"/>
</dbReference>
<dbReference type="SUPFAM" id="SSF52821">
    <property type="entry name" value="Rhodanese/Cell cycle control phosphatase"/>
    <property type="match status" value="1"/>
</dbReference>
<protein>
    <submittedName>
        <fullName evidence="2">Rhodanese-like domain-containing protein</fullName>
    </submittedName>
</protein>
<evidence type="ECO:0000259" key="1">
    <source>
        <dbReference type="PROSITE" id="PS50206"/>
    </source>
</evidence>
<gene>
    <name evidence="2" type="ORF">GU336_06325</name>
</gene>
<dbReference type="RefSeq" id="WP_167838723.1">
    <property type="nucleotide sequence ID" value="NZ_CP047616.1"/>
</dbReference>
<dbReference type="GO" id="GO:0004792">
    <property type="term" value="F:thiosulfate-cyanide sulfurtransferase activity"/>
    <property type="evidence" value="ECO:0007669"/>
    <property type="project" value="InterPro"/>
</dbReference>
<sequence>MYKNITISDFYQASLEGKLDIIDFREAYEFDYGHVPGAVNLPLSEFEGYEKLLSKDTPYHIICQAGVRSVQACKFLYAQGYDVTNVMEGTGAWPGELV</sequence>
<dbReference type="PANTHER" id="PTHR43031">
    <property type="entry name" value="FAD-DEPENDENT OXIDOREDUCTASE"/>
    <property type="match status" value="1"/>
</dbReference>
<feature type="domain" description="Rhodanese" evidence="1">
    <location>
        <begin position="15"/>
        <end position="96"/>
    </location>
</feature>
<dbReference type="EMBL" id="CP047616">
    <property type="protein sequence ID" value="QIW53784.1"/>
    <property type="molecule type" value="Genomic_DNA"/>
</dbReference>
<dbReference type="InterPro" id="IPR050229">
    <property type="entry name" value="GlpE_sulfurtransferase"/>
</dbReference>
<proteinExistence type="predicted"/>
<dbReference type="AlphaFoldDB" id="A0A6H0UEC3"/>
<accession>A0A6H0UEC3</accession>
<dbReference type="InterPro" id="IPR036873">
    <property type="entry name" value="Rhodanese-like_dom_sf"/>
</dbReference>
<dbReference type="InterPro" id="IPR001307">
    <property type="entry name" value="Thiosulphate_STrfase_CS"/>
</dbReference>